<keyword evidence="3" id="KW-1185">Reference proteome</keyword>
<keyword evidence="1" id="KW-0472">Membrane</keyword>
<organism evidence="2 3">
    <name type="scientific">Paramecium sonneborni</name>
    <dbReference type="NCBI Taxonomy" id="65129"/>
    <lineage>
        <taxon>Eukaryota</taxon>
        <taxon>Sar</taxon>
        <taxon>Alveolata</taxon>
        <taxon>Ciliophora</taxon>
        <taxon>Intramacronucleata</taxon>
        <taxon>Oligohymenophorea</taxon>
        <taxon>Peniculida</taxon>
        <taxon>Parameciidae</taxon>
        <taxon>Paramecium</taxon>
    </lineage>
</organism>
<evidence type="ECO:0008006" key="4">
    <source>
        <dbReference type="Google" id="ProtNLM"/>
    </source>
</evidence>
<dbReference type="PANTHER" id="PTHR11319">
    <property type="entry name" value="G PROTEIN-COUPLED RECEPTOR-RELATED"/>
    <property type="match status" value="1"/>
</dbReference>
<feature type="transmembrane region" description="Helical" evidence="1">
    <location>
        <begin position="2500"/>
        <end position="2521"/>
    </location>
</feature>
<accession>A0A8S1R4W1</accession>
<feature type="transmembrane region" description="Helical" evidence="1">
    <location>
        <begin position="2661"/>
        <end position="2679"/>
    </location>
</feature>
<name>A0A8S1R4W1_9CILI</name>
<keyword evidence="1" id="KW-1133">Transmembrane helix</keyword>
<evidence type="ECO:0000256" key="1">
    <source>
        <dbReference type="SAM" id="Phobius"/>
    </source>
</evidence>
<comment type="caution">
    <text evidence="2">The sequence shown here is derived from an EMBL/GenBank/DDBJ whole genome shotgun (WGS) entry which is preliminary data.</text>
</comment>
<evidence type="ECO:0000313" key="2">
    <source>
        <dbReference type="EMBL" id="CAD8122669.1"/>
    </source>
</evidence>
<dbReference type="PANTHER" id="PTHR11319:SF35">
    <property type="entry name" value="OUTER MEMBRANE PROTEIN PMPC-RELATED"/>
    <property type="match status" value="1"/>
</dbReference>
<feature type="transmembrane region" description="Helical" evidence="1">
    <location>
        <begin position="2691"/>
        <end position="2709"/>
    </location>
</feature>
<evidence type="ECO:0000313" key="3">
    <source>
        <dbReference type="Proteomes" id="UP000692954"/>
    </source>
</evidence>
<feature type="transmembrane region" description="Helical" evidence="1">
    <location>
        <begin position="2551"/>
        <end position="2577"/>
    </location>
</feature>
<feature type="transmembrane region" description="Helical" evidence="1">
    <location>
        <begin position="2414"/>
        <end position="2436"/>
    </location>
</feature>
<protein>
    <recommendedName>
        <fullName evidence="4">Transmembrane protein</fullName>
    </recommendedName>
</protein>
<dbReference type="InterPro" id="IPR006212">
    <property type="entry name" value="Furin_repeat"/>
</dbReference>
<dbReference type="Proteomes" id="UP000692954">
    <property type="component" value="Unassembled WGS sequence"/>
</dbReference>
<feature type="transmembrane region" description="Helical" evidence="1">
    <location>
        <begin position="2467"/>
        <end position="2488"/>
    </location>
</feature>
<dbReference type="OrthoDB" id="77931at2759"/>
<keyword evidence="1" id="KW-0812">Transmembrane</keyword>
<sequence length="2816" mass="330084">MLAVISCYFPSVYETESYNFVAFSYNIDFSNFTQVSCNSFGLWSKYNPLGNTIQIGNEGMLDRNCYHLFSVSEQTNKETNMLLYECLDNKQQSIKKVFNFIDQDGSIYKFEIPINQDKYESIWYYFNFMISPKDSKFQFILYSISENDLKYYQEVDVEFPFKDKNLNFLIGGNLVVNSQSAFYSEETSRLSFFPGKFQYSKTYFMNTCDVPYLIGEVSKYKNLCSCFIYDFKLQSRIYIKGLDLQYFISNYVNCNTFELQGWIKLTDINNNKKPILYQLIKLNANSKNPYLINEKLSAFQLFYKLSESQNQLIITTYSFTFPSVNIKSTDLITKEFDLNHNISIWHYLIAYLTDTSFNVEIIFSEGNQRYKYTFQCLVNQFQEVKFQMQYGNLLQCLDCLNVEITNLKFNNCAEQITLENYCHNNCNQCDGPTESDCLSCNESQNRIFIQEYKSCICPYGTIDLGGQCYDYQIDQFNLGDYIFKGTQCSYGYFEFDDNCFRCPSIINEITITCIECLINPKEWINDAYCEYEYIANNAQSPFKLKQKEIKDIYLFDGIDLQLCESCQNSNSIFADFTSMGLFFKNFCQTIDSQELLEKCYKTIYENCYILFLQQQGPFCKCFDDSYVFEQNKCRRIQNFLKRQFCETPFYLTYRQQCVLCSIKNCIQCFEYNTQELSQNTLSESKIVYESDNQFEIGCALCKDGFMYDFTIKECIYRRPQIQNCLASYINIQGQEICTLSSSEDFIIARTIINCQKYIQNCEQCQLNYQQTIKCIICEDGYTVFVYSGLCSNVPQKINALKLFTCSPNNQDSGLIKTQAFAESFWNSKLSRMFSTGTSICIIECLDGYKLYQNDCLKYCDSNCQECKLSQISPMVYKYQCFLCSLNYYKQPMRISENGKCFQCPNLCIICQQRSTYQIQQINKYFQITEENTILTKICLKSISLTNVKLDPYLKIARYCYNNQCDQFIEKQIQLNCIYNLFKLGDDISKQFIEYSKQIAIKFLAFTITLIQNTECEYEQDLTNFFKEDIFSLQIIHLKLKGVFINNKQNLTFDIQNFELIEFNSLEIFLQSDLQINIQNRDTNLSFKLIDTNLSTIQENPIQISIVAKNCVYFLFQNLIIQNIRIKYSNVFQINYDTNSNQTSLKYLQMYNCKLQNSILFNFLNIQQNILIEQVIIDRCQFEDSSIFNFISYQNKTIRVIINKVTIKNSLFKNSSFIQNNDNNNLFIDSFLILDNQFQDSKLISLNERVIAYDFQLNSNKFVQSVLFTLREPKRVEIDLVMASQNQFQNFIVINSDFQQTSQQNQISLSNIKFQDNIHSNDVQGYLFIVIFPFIQISNVQIKNTFNQRYFYLLNTQQVIIKNITYENDKQDLKVPSSLDCLTNVLINSQLIQINEFQDLLIENVIIQNQKTLDVSLIDILQTTLQINNQTQTIKISNVQFVGNILLKAGLGNLFSLLTIYSEKVLRINLENIQFQENIFNQFSVDPTQTSSGLLFINSYRSSIILNKIASNQNAVTNSTNTFFTIFSYSINITNMQASFHNHLSKEFWNKYYDLNLQNTVTQQEINYLIQKSYSFINQGGVMKISAEYFTLYNSQFQYIIAESSTIFKIITQGQGFVDIFKCNFLYAENNLLSNIEKDGALNIDSRSSHLHIKITDLLLIEIQNQLGPSIFTIYPSPYKNTIILQNFLIQNCYSLRNSFFQLSLKTTFNDQNNILFEKITIVNTAESLIQFHQKLNYLDLQQLEQIINDNAIINIIGGKVKITKLQVEGILIQPLIKTLECSQITLTQLSIQNIKVFFSQPLIQIEQIGLISNTIQITNIVMQYIQLGVVKELILSYFMKPNILYNLQKCKTINYIQTQNQSKVSENITNLFESIQLLNNREGSLISIKSYSNRTKINLSSLKIINNDCQMCWNGIIYFNMIDFLQIQIQELFCIKNFVKMFGCIKTFAEQEKNGQIFITKSYFFQNQGTQGIAVQSENVKIFISKSKIFNNNADLYGGGLYLKLSSEDFSLYQTIIINNKAREAGGIYLNQTSILKKNNFNQSLLLFNSALQSTNNLQELPSFLELNLNNKKMMSISQIIGNKQINSLKLKSYKVISQGQTFYSNFLQIPSNQKISSYKIYDIRSLKFYTYINQCSLTYKNQLNEQLINFQDSQCSIKQKIYDIITNKEIESYNVTQVNFDDENNYFDLNSLNFSFDPYQQNTKKYEIQIECKLENQENELQYNLQVKSFFCQLGEFYTQNGCQICQSSQGFYSVDYNTTKCSIFDKNKFEAITSNQLQLKQGYWRPNYLSDIIDLCFKKLDFCKGGWSVGNDLCVFGHIGGFCEECDKYNVRGDGYFFQNQQSLQCFECKDLTNSILPFVLTVIWTLLINLITLRSIQNTNKKFNYYRMFQKFGSILFKLNLDYESILLKLFLNYLWIFSLIFIFNINLAFNFLSRTTDTSYFLASNLDCQLIQNFNIELIYSRVMAMLFLMILQVIIIQIGFNLFAILSSSKIDSSIISVTILYLFIQNYAALIRQLFSIIAQRQISNIDFIQGDVSLQYGHGNHLQWIYFFVVPILALIGVIMPLTILLLLYFKRDQINQIKFRKHVGYLFNEYTSVNFFWEWIKLWKKSIIIIILIQFESYVILNGIFIGMTLVVYQLFATYFSPYVNLKLNKLDIQSVQICLFTILLAIVKYICDQQENEFYSKFIQSLIIILCIRLSIPYLFNICRSYYKRYKTQLCEFLLKILENQKFCLKLSKKISFKIQYWKQQEERIKKNCQKLRKVFSSQKTFEQFQRKKRTLTRFSSVTRDQQFNTETDCEEQIKLALKRNLK</sequence>
<feature type="transmembrane region" description="Helical" evidence="1">
    <location>
        <begin position="2615"/>
        <end position="2641"/>
    </location>
</feature>
<dbReference type="EMBL" id="CAJJDN010000140">
    <property type="protein sequence ID" value="CAD8122669.1"/>
    <property type="molecule type" value="Genomic_DNA"/>
</dbReference>
<dbReference type="CDD" id="cd00064">
    <property type="entry name" value="FU"/>
    <property type="match status" value="1"/>
</dbReference>
<gene>
    <name evidence="2" type="ORF">PSON_ATCC_30995.1.T1400007</name>
</gene>
<feature type="transmembrane region" description="Helical" evidence="1">
    <location>
        <begin position="2358"/>
        <end position="2376"/>
    </location>
</feature>
<reference evidence="2" key="1">
    <citation type="submission" date="2021-01" db="EMBL/GenBank/DDBJ databases">
        <authorList>
            <consortium name="Genoscope - CEA"/>
            <person name="William W."/>
        </authorList>
    </citation>
    <scope>NUCLEOTIDE SEQUENCE</scope>
</reference>
<proteinExistence type="predicted"/>